<dbReference type="RefSeq" id="XP_018707275.1">
    <property type="nucleotide sequence ID" value="XM_018845552.1"/>
</dbReference>
<evidence type="ECO:0000313" key="3">
    <source>
        <dbReference type="EMBL" id="OAA71394.1"/>
    </source>
</evidence>
<dbReference type="STRING" id="1081104.A0A162LJG5"/>
<dbReference type="Proteomes" id="UP000076744">
    <property type="component" value="Unassembled WGS sequence"/>
</dbReference>
<feature type="region of interest" description="Disordered" evidence="1">
    <location>
        <begin position="470"/>
        <end position="528"/>
    </location>
</feature>
<feature type="compositionally biased region" description="Low complexity" evidence="1">
    <location>
        <begin position="124"/>
        <end position="138"/>
    </location>
</feature>
<organism evidence="3 4">
    <name type="scientific">Cordyceps fumosorosea (strain ARSEF 2679)</name>
    <name type="common">Isaria fumosorosea</name>
    <dbReference type="NCBI Taxonomy" id="1081104"/>
    <lineage>
        <taxon>Eukaryota</taxon>
        <taxon>Fungi</taxon>
        <taxon>Dikarya</taxon>
        <taxon>Ascomycota</taxon>
        <taxon>Pezizomycotina</taxon>
        <taxon>Sordariomycetes</taxon>
        <taxon>Hypocreomycetidae</taxon>
        <taxon>Hypocreales</taxon>
        <taxon>Cordycipitaceae</taxon>
        <taxon>Cordyceps</taxon>
    </lineage>
</organism>
<feature type="region of interest" description="Disordered" evidence="1">
    <location>
        <begin position="385"/>
        <end position="445"/>
    </location>
</feature>
<dbReference type="Pfam" id="PF24483">
    <property type="entry name" value="DUF7582"/>
    <property type="match status" value="1"/>
</dbReference>
<dbReference type="GeneID" id="30018237"/>
<evidence type="ECO:0000259" key="2">
    <source>
        <dbReference type="Pfam" id="PF24483"/>
    </source>
</evidence>
<feature type="compositionally biased region" description="Pro residues" evidence="1">
    <location>
        <begin position="179"/>
        <end position="189"/>
    </location>
</feature>
<sequence length="593" mass="63725">MSLKDKLSSTLPPSSMSLKHKISCLLPSSKTPITKEKVSSPLAADPSLLHDHLLPPQLLPALEYTSARLARQSLHLTLIVTRRDYQHSPLGSPALGSPATTPSKSRFARHLHLPRRGSRVQLGPSSPATPASSMPTSPRSVYPCSPPYTPLSLDFSRAAPQQLPLSPRSPMWPLTPMTPLSPPLPKTPLSPPWPMTPSTDGGPSPSYLGISPTPQHGVRLIYRGDLEPEAERALQAALAKAGRKYGGAARLAPALSTVACGSSSKALFNNSVGQGDVLFSSSGLTVVAPDRLYSLKAALSSYARTGARPRLEEAVDELRRYVLADGKVQKPLLRSYDWLGVSDEALADLDGMYRCVYGGSGMQGDIDDMPYFPPVPEAALVSAFSDDEDDDDSDGDDEDKREESGCERDKDGETEYHDQDSGVYVQERPDSPTLHGPAEDIPDITTTTATPVSACSASPKMPLLRLQTSFAKTRARRSSSADDDDTGRRQPEGEEDGAAVTALPEDDEAGQEATSATNHHQPRRCTRSTSIDQLMLSPTAAADHLLPPPSRDQDIPVTPNGYDDISPITRGEWGLFLVNQGFRSARTVAVTTC</sequence>
<keyword evidence="4" id="KW-1185">Reference proteome</keyword>
<feature type="compositionally biased region" description="Low complexity" evidence="1">
    <location>
        <begin position="169"/>
        <end position="178"/>
    </location>
</feature>
<evidence type="ECO:0000256" key="1">
    <source>
        <dbReference type="SAM" id="MobiDB-lite"/>
    </source>
</evidence>
<protein>
    <recommendedName>
        <fullName evidence="2">DUF7582 domain-containing protein</fullName>
    </recommendedName>
</protein>
<dbReference type="EMBL" id="AZHB01000003">
    <property type="protein sequence ID" value="OAA71394.1"/>
    <property type="molecule type" value="Genomic_DNA"/>
</dbReference>
<accession>A0A162LJG5</accession>
<dbReference type="AlphaFoldDB" id="A0A162LJG5"/>
<gene>
    <name evidence="3" type="ORF">ISF_01945</name>
</gene>
<evidence type="ECO:0000313" key="4">
    <source>
        <dbReference type="Proteomes" id="UP000076744"/>
    </source>
</evidence>
<feature type="compositionally biased region" description="Basic and acidic residues" evidence="1">
    <location>
        <begin position="401"/>
        <end position="420"/>
    </location>
</feature>
<feature type="domain" description="DUF7582" evidence="2">
    <location>
        <begin position="218"/>
        <end position="358"/>
    </location>
</feature>
<proteinExistence type="predicted"/>
<dbReference type="OrthoDB" id="5350192at2759"/>
<feature type="compositionally biased region" description="Acidic residues" evidence="1">
    <location>
        <begin position="385"/>
        <end position="400"/>
    </location>
</feature>
<feature type="region of interest" description="Disordered" evidence="1">
    <location>
        <begin position="541"/>
        <end position="560"/>
    </location>
</feature>
<dbReference type="InterPro" id="IPR056004">
    <property type="entry name" value="DUF7582"/>
</dbReference>
<reference evidence="3 4" key="1">
    <citation type="journal article" date="2016" name="Genome Biol. Evol.">
        <title>Divergent and convergent evolution of fungal pathogenicity.</title>
        <authorList>
            <person name="Shang Y."/>
            <person name="Xiao G."/>
            <person name="Zheng P."/>
            <person name="Cen K."/>
            <person name="Zhan S."/>
            <person name="Wang C."/>
        </authorList>
    </citation>
    <scope>NUCLEOTIDE SEQUENCE [LARGE SCALE GENOMIC DNA]</scope>
    <source>
        <strain evidence="3 4">ARSEF 2679</strain>
    </source>
</reference>
<name>A0A162LJG5_CORFA</name>
<comment type="caution">
    <text evidence="3">The sequence shown here is derived from an EMBL/GenBank/DDBJ whole genome shotgun (WGS) entry which is preliminary data.</text>
</comment>
<feature type="region of interest" description="Disordered" evidence="1">
    <location>
        <begin position="114"/>
        <end position="143"/>
    </location>
</feature>
<feature type="region of interest" description="Disordered" evidence="1">
    <location>
        <begin position="162"/>
        <end position="189"/>
    </location>
</feature>